<feature type="transmembrane region" description="Helical" evidence="1">
    <location>
        <begin position="42"/>
        <end position="60"/>
    </location>
</feature>
<reference evidence="2 3" key="1">
    <citation type="submission" date="2016-11" db="EMBL/GenBank/DDBJ databases">
        <authorList>
            <person name="Jaros S."/>
            <person name="Januszkiewicz K."/>
            <person name="Wedrychowicz H."/>
        </authorList>
    </citation>
    <scope>NUCLEOTIDE SEQUENCE [LARGE SCALE GENOMIC DNA]</scope>
    <source>
        <strain evidence="2 3">DSM 22807</strain>
    </source>
</reference>
<name>A0A1M6F7N5_9FLAO</name>
<dbReference type="EMBL" id="FQZH01000001">
    <property type="protein sequence ID" value="SHI93728.1"/>
    <property type="molecule type" value="Genomic_DNA"/>
</dbReference>
<sequence>MSPFFNFKNMKYFILSLLILFFAFVGYGSYLNSEIAKSGDKWIGIGVLLIAFGIMPLFIIHRYKKSKLKEYLNSQLDKNSEKTENQ</sequence>
<dbReference type="AlphaFoldDB" id="A0A1M6F7N5"/>
<evidence type="ECO:0000313" key="3">
    <source>
        <dbReference type="Proteomes" id="UP000184232"/>
    </source>
</evidence>
<keyword evidence="1" id="KW-1133">Transmembrane helix</keyword>
<protein>
    <submittedName>
        <fullName evidence="2">Uncharacterized protein</fullName>
    </submittedName>
</protein>
<feature type="transmembrane region" description="Helical" evidence="1">
    <location>
        <begin position="12"/>
        <end position="30"/>
    </location>
</feature>
<dbReference type="Proteomes" id="UP000184232">
    <property type="component" value="Unassembled WGS sequence"/>
</dbReference>
<accession>A0A1M6F7N5</accession>
<dbReference type="STRING" id="683124.SAMN05444337_1150"/>
<gene>
    <name evidence="2" type="ORF">SAMN05444337_1150</name>
</gene>
<organism evidence="2 3">
    <name type="scientific">Flavobacterium haoranii</name>
    <dbReference type="NCBI Taxonomy" id="683124"/>
    <lineage>
        <taxon>Bacteria</taxon>
        <taxon>Pseudomonadati</taxon>
        <taxon>Bacteroidota</taxon>
        <taxon>Flavobacteriia</taxon>
        <taxon>Flavobacteriales</taxon>
        <taxon>Flavobacteriaceae</taxon>
        <taxon>Flavobacterium</taxon>
    </lineage>
</organism>
<keyword evidence="3" id="KW-1185">Reference proteome</keyword>
<evidence type="ECO:0000256" key="1">
    <source>
        <dbReference type="SAM" id="Phobius"/>
    </source>
</evidence>
<proteinExistence type="predicted"/>
<keyword evidence="1" id="KW-0472">Membrane</keyword>
<keyword evidence="1" id="KW-0812">Transmembrane</keyword>
<evidence type="ECO:0000313" key="2">
    <source>
        <dbReference type="EMBL" id="SHI93728.1"/>
    </source>
</evidence>